<gene>
    <name evidence="2" type="ORF">R3P38DRAFT_2799949</name>
</gene>
<feature type="region of interest" description="Disordered" evidence="1">
    <location>
        <begin position="1"/>
        <end position="112"/>
    </location>
</feature>
<protein>
    <submittedName>
        <fullName evidence="2">Uncharacterized protein</fullName>
    </submittedName>
</protein>
<reference evidence="2 3" key="1">
    <citation type="journal article" date="2024" name="J Genomics">
        <title>Draft genome sequencing and assembly of Favolaschia claudopus CIRM-BRFM 2984 isolated from oak limbs.</title>
        <authorList>
            <person name="Navarro D."/>
            <person name="Drula E."/>
            <person name="Chaduli D."/>
            <person name="Cazenave R."/>
            <person name="Ahrendt S."/>
            <person name="Wang J."/>
            <person name="Lipzen A."/>
            <person name="Daum C."/>
            <person name="Barry K."/>
            <person name="Grigoriev I.V."/>
            <person name="Favel A."/>
            <person name="Rosso M.N."/>
            <person name="Martin F."/>
        </authorList>
    </citation>
    <scope>NUCLEOTIDE SEQUENCE [LARGE SCALE GENOMIC DNA]</scope>
    <source>
        <strain evidence="2 3">CIRM-BRFM 2984</strain>
    </source>
</reference>
<dbReference type="AlphaFoldDB" id="A0AAV9ZYR1"/>
<keyword evidence="3" id="KW-1185">Reference proteome</keyword>
<evidence type="ECO:0000313" key="3">
    <source>
        <dbReference type="Proteomes" id="UP001362999"/>
    </source>
</evidence>
<dbReference type="EMBL" id="JAWWNJ010000098">
    <property type="protein sequence ID" value="KAK6996219.1"/>
    <property type="molecule type" value="Genomic_DNA"/>
</dbReference>
<organism evidence="2 3">
    <name type="scientific">Favolaschia claudopus</name>
    <dbReference type="NCBI Taxonomy" id="2862362"/>
    <lineage>
        <taxon>Eukaryota</taxon>
        <taxon>Fungi</taxon>
        <taxon>Dikarya</taxon>
        <taxon>Basidiomycota</taxon>
        <taxon>Agaricomycotina</taxon>
        <taxon>Agaricomycetes</taxon>
        <taxon>Agaricomycetidae</taxon>
        <taxon>Agaricales</taxon>
        <taxon>Marasmiineae</taxon>
        <taxon>Mycenaceae</taxon>
        <taxon>Favolaschia</taxon>
    </lineage>
</organism>
<evidence type="ECO:0000313" key="2">
    <source>
        <dbReference type="EMBL" id="KAK6996219.1"/>
    </source>
</evidence>
<evidence type="ECO:0000256" key="1">
    <source>
        <dbReference type="SAM" id="MobiDB-lite"/>
    </source>
</evidence>
<name>A0AAV9ZYR1_9AGAR</name>
<comment type="caution">
    <text evidence="2">The sequence shown here is derived from an EMBL/GenBank/DDBJ whole genome shotgun (WGS) entry which is preliminary data.</text>
</comment>
<dbReference type="Proteomes" id="UP001362999">
    <property type="component" value="Unassembled WGS sequence"/>
</dbReference>
<proteinExistence type="predicted"/>
<accession>A0AAV9ZYR1</accession>
<sequence length="202" mass="22480">MYMTERAAPSYAHSWSPEAAGMVRSAPPSTALPSSMHHPAVPASLPQPVIAHQPPPSLPRDSTRSRKRAGSDTAIAKAREPKRSRSTKPKSATAASKPKPKSRTKPAAEKENLPVFVVVDSDDEVERKEDGSPRVWTAEEKSLGFLFVLGADDDAQKRFDQMKTNPLHVCKRMSELIFKGRRTPRLCKYMWGSDVWVSRSFR</sequence>